<dbReference type="RefSeq" id="WP_119585337.1">
    <property type="nucleotide sequence ID" value="NZ_JAWVBH010000001.1"/>
</dbReference>
<keyword evidence="7" id="KW-1185">Reference proteome</keyword>
<dbReference type="EMBL" id="QXUF01000005">
    <property type="protein sequence ID" value="RIN02841.1"/>
    <property type="molecule type" value="Genomic_DNA"/>
</dbReference>
<keyword evidence="2 4" id="KW-0663">Pyridoxal phosphate</keyword>
<keyword evidence="3 4" id="KW-0456">Lyase</keyword>
<dbReference type="Pfam" id="PF00291">
    <property type="entry name" value="PALP"/>
    <property type="match status" value="1"/>
</dbReference>
<reference evidence="6 7" key="1">
    <citation type="journal article" date="2016" name="Front. Microbiol.">
        <title>Comprehensive Phylogenetic Analysis of Bovine Non-aureus Staphylococci Species Based on Whole-Genome Sequencing.</title>
        <authorList>
            <person name="Naushad S."/>
            <person name="Barkema H.W."/>
            <person name="Luby C."/>
            <person name="Condas L.A."/>
            <person name="Nobrega D.B."/>
            <person name="Carson D.A."/>
            <person name="De Buck J."/>
        </authorList>
    </citation>
    <scope>NUCLEOTIDE SEQUENCE [LARGE SCALE GENOMIC DNA]</scope>
    <source>
        <strain evidence="6 7">SNUC 4554</strain>
    </source>
</reference>
<accession>A0A418IIV7</accession>
<dbReference type="InterPro" id="IPR000634">
    <property type="entry name" value="Ser/Thr_deHydtase_PyrdxlP-BS"/>
</dbReference>
<evidence type="ECO:0000313" key="6">
    <source>
        <dbReference type="EMBL" id="RIN02841.1"/>
    </source>
</evidence>
<dbReference type="EC" id="4.3.1.18" evidence="4"/>
<dbReference type="AlphaFoldDB" id="A0A418IIV7"/>
<name>A0A418IIV7_9STAP</name>
<feature type="domain" description="Tryptophan synthase beta chain-like PALP" evidence="5">
    <location>
        <begin position="95"/>
        <end position="390"/>
    </location>
</feature>
<dbReference type="Proteomes" id="UP000286317">
    <property type="component" value="Unassembled WGS sequence"/>
</dbReference>
<dbReference type="PANTHER" id="PTHR48078:SF9">
    <property type="entry name" value="D-SERINE DEHYDRATASE"/>
    <property type="match status" value="1"/>
</dbReference>
<comment type="catalytic activity">
    <reaction evidence="4">
        <text>D-serine = pyruvate + NH4(+)</text>
        <dbReference type="Rhea" id="RHEA:13977"/>
        <dbReference type="ChEBI" id="CHEBI:15361"/>
        <dbReference type="ChEBI" id="CHEBI:28938"/>
        <dbReference type="ChEBI" id="CHEBI:35247"/>
        <dbReference type="EC" id="4.3.1.18"/>
    </reaction>
</comment>
<dbReference type="HAMAP" id="MF_01030">
    <property type="entry name" value="D_Ser_dehydrat"/>
    <property type="match status" value="1"/>
</dbReference>
<dbReference type="PROSITE" id="PS00165">
    <property type="entry name" value="DEHYDRATASE_SER_THR"/>
    <property type="match status" value="1"/>
</dbReference>
<dbReference type="GO" id="GO:0016836">
    <property type="term" value="F:hydro-lyase activity"/>
    <property type="evidence" value="ECO:0007669"/>
    <property type="project" value="UniProtKB-UniRule"/>
</dbReference>
<dbReference type="Gene3D" id="3.40.50.1100">
    <property type="match status" value="2"/>
</dbReference>
<sequence>MTTLNQLKQTFPLINKLQNYTPLFWENPNFQKSESFPFSIDDIEEAAARLDRFASYIRIVFPETEKNDGLIESPLKQIPFMQDALTKSDFQTNIGKLWLKCDSHLAISGSIKARGGIYEVLKLAETIAVDQGGLNYSDDYSILAEPQYQALFSQYNVAVGSTGNLGLSIGIISAKLGFSVTVHMSSDARQWKKDLLRDRGVEVIEHQSDYQFAVAEGRKAAEHDPTCHFVDDEGSADLFLGYAVAALRLKSQIREQNIQVDAEHPLFVYLPCGVGGGPGGVTFGLNRMLGEHVYCVFVEPTHAPCMLLGMMTQLHDTIAVTDIGLDGRTDADGLAVSRPSRLVGQIMNNILYGACTVSDKQMYRYLYTLSQKEHIFIEPSAASGFAGIKPTTQSAINNGIAVENANHIVWATGGNMVPKDEMLKYVDYGKNLVENNKY</sequence>
<dbReference type="GO" id="GO:0030170">
    <property type="term" value="F:pyridoxal phosphate binding"/>
    <property type="evidence" value="ECO:0007669"/>
    <property type="project" value="InterPro"/>
</dbReference>
<dbReference type="GO" id="GO:0008721">
    <property type="term" value="F:D-serine ammonia-lyase activity"/>
    <property type="evidence" value="ECO:0007669"/>
    <property type="project" value="UniProtKB-EC"/>
</dbReference>
<organism evidence="6 7">
    <name type="scientific">Staphylococcus shinii</name>
    <dbReference type="NCBI Taxonomy" id="2912228"/>
    <lineage>
        <taxon>Bacteria</taxon>
        <taxon>Bacillati</taxon>
        <taxon>Bacillota</taxon>
        <taxon>Bacilli</taxon>
        <taxon>Bacillales</taxon>
        <taxon>Staphylococcaceae</taxon>
        <taxon>Staphylococcus</taxon>
    </lineage>
</organism>
<proteinExistence type="inferred from homology"/>
<comment type="caution">
    <text evidence="6">The sequence shown here is derived from an EMBL/GenBank/DDBJ whole genome shotgun (WGS) entry which is preliminary data.</text>
</comment>
<evidence type="ECO:0000256" key="1">
    <source>
        <dbReference type="ARBA" id="ARBA00001933"/>
    </source>
</evidence>
<evidence type="ECO:0000256" key="3">
    <source>
        <dbReference type="ARBA" id="ARBA00023239"/>
    </source>
</evidence>
<dbReference type="InterPro" id="IPR050147">
    <property type="entry name" value="Ser/Thr_Dehydratase"/>
</dbReference>
<protein>
    <recommendedName>
        <fullName evidence="4">Probable D-serine dehydratase</fullName>
        <ecNumber evidence="4">4.3.1.18</ecNumber>
    </recommendedName>
    <alternativeName>
        <fullName evidence="4">D-serine deaminase</fullName>
        <shortName evidence="4">DSD</shortName>
    </alternativeName>
</protein>
<dbReference type="NCBIfam" id="NF002823">
    <property type="entry name" value="PRK02991.1"/>
    <property type="match status" value="1"/>
</dbReference>
<dbReference type="NCBIfam" id="TIGR02035">
    <property type="entry name" value="D_Ser_am_lyase"/>
    <property type="match status" value="1"/>
</dbReference>
<dbReference type="OrthoDB" id="9780546at2"/>
<gene>
    <name evidence="4" type="primary">dsdA</name>
    <name evidence="6" type="ORF">BU112_01250</name>
</gene>
<dbReference type="GO" id="GO:0009097">
    <property type="term" value="P:isoleucine biosynthetic process"/>
    <property type="evidence" value="ECO:0007669"/>
    <property type="project" value="TreeGrafter"/>
</dbReference>
<dbReference type="InterPro" id="IPR036052">
    <property type="entry name" value="TrpB-like_PALP_sf"/>
</dbReference>
<dbReference type="InterPro" id="IPR001926">
    <property type="entry name" value="TrpB-like_PALP"/>
</dbReference>
<dbReference type="PANTHER" id="PTHR48078">
    <property type="entry name" value="THREONINE DEHYDRATASE, MITOCHONDRIAL-RELATED"/>
    <property type="match status" value="1"/>
</dbReference>
<comment type="similarity">
    <text evidence="4">Belongs to the serine/threonine dehydratase family. DsdA subfamily.</text>
</comment>
<dbReference type="InterPro" id="IPR011780">
    <property type="entry name" value="D_Ser_am_lyase"/>
</dbReference>
<comment type="cofactor">
    <cofactor evidence="1 4">
        <name>pyridoxal 5'-phosphate</name>
        <dbReference type="ChEBI" id="CHEBI:597326"/>
    </cofactor>
</comment>
<feature type="modified residue" description="N6-(pyridoxal phosphate)lysine" evidence="4">
    <location>
        <position position="112"/>
    </location>
</feature>
<dbReference type="SUPFAM" id="SSF53686">
    <property type="entry name" value="Tryptophan synthase beta subunit-like PLP-dependent enzymes"/>
    <property type="match status" value="1"/>
</dbReference>
<evidence type="ECO:0000256" key="2">
    <source>
        <dbReference type="ARBA" id="ARBA00022898"/>
    </source>
</evidence>
<evidence type="ECO:0000259" key="5">
    <source>
        <dbReference type="Pfam" id="PF00291"/>
    </source>
</evidence>
<dbReference type="GO" id="GO:0036088">
    <property type="term" value="P:D-serine catabolic process"/>
    <property type="evidence" value="ECO:0007669"/>
    <property type="project" value="TreeGrafter"/>
</dbReference>
<evidence type="ECO:0000256" key="4">
    <source>
        <dbReference type="HAMAP-Rule" id="MF_01030"/>
    </source>
</evidence>
<evidence type="ECO:0000313" key="7">
    <source>
        <dbReference type="Proteomes" id="UP000286317"/>
    </source>
</evidence>